<reference evidence="1" key="2">
    <citation type="journal article" date="2021" name="PeerJ">
        <title>Extensive microbial diversity within the chicken gut microbiome revealed by metagenomics and culture.</title>
        <authorList>
            <person name="Gilroy R."/>
            <person name="Ravi A."/>
            <person name="Getino M."/>
            <person name="Pursley I."/>
            <person name="Horton D.L."/>
            <person name="Alikhan N.F."/>
            <person name="Baker D."/>
            <person name="Gharbi K."/>
            <person name="Hall N."/>
            <person name="Watson M."/>
            <person name="Adriaenssens E.M."/>
            <person name="Foster-Nyarko E."/>
            <person name="Jarju S."/>
            <person name="Secka A."/>
            <person name="Antonio M."/>
            <person name="Oren A."/>
            <person name="Chaudhuri R.R."/>
            <person name="La Ragione R."/>
            <person name="Hildebrand F."/>
            <person name="Pallen M.J."/>
        </authorList>
    </citation>
    <scope>NUCLEOTIDE SEQUENCE</scope>
    <source>
        <strain evidence="1">B1-15692</strain>
    </source>
</reference>
<protein>
    <submittedName>
        <fullName evidence="1">FHA domain-containing protein</fullName>
    </submittedName>
</protein>
<dbReference type="CDD" id="cd00060">
    <property type="entry name" value="FHA"/>
    <property type="match status" value="1"/>
</dbReference>
<dbReference type="SUPFAM" id="SSF49879">
    <property type="entry name" value="SMAD/FHA domain"/>
    <property type="match status" value="1"/>
</dbReference>
<evidence type="ECO:0000313" key="1">
    <source>
        <dbReference type="EMBL" id="MBO8467144.1"/>
    </source>
</evidence>
<dbReference type="EMBL" id="JADIMH010000030">
    <property type="protein sequence ID" value="MBO8467144.1"/>
    <property type="molecule type" value="Genomic_DNA"/>
</dbReference>
<sequence>MPDNAEMPIDTLEGSIPVCTLRPIPAPGERPMPAERYEEGAEVMLSRQNTVPHDRSIADTEQACLFFADGYWFIEDRSADNSTYVHAGAGIKLEPGDIIRMGGREFEFDIITGKDNTNRQDDYAKQ</sequence>
<dbReference type="Gene3D" id="2.60.200.20">
    <property type="match status" value="1"/>
</dbReference>
<accession>A0A9D9I705</accession>
<dbReference type="InterPro" id="IPR008984">
    <property type="entry name" value="SMAD_FHA_dom_sf"/>
</dbReference>
<evidence type="ECO:0000313" key="2">
    <source>
        <dbReference type="Proteomes" id="UP000823660"/>
    </source>
</evidence>
<comment type="caution">
    <text evidence="1">The sequence shown here is derived from an EMBL/GenBank/DDBJ whole genome shotgun (WGS) entry which is preliminary data.</text>
</comment>
<name>A0A9D9I705_9BACT</name>
<gene>
    <name evidence="1" type="ORF">IAB99_05205</name>
</gene>
<organism evidence="1 2">
    <name type="scientific">Candidatus Cryptobacteroides faecipullorum</name>
    <dbReference type="NCBI Taxonomy" id="2840764"/>
    <lineage>
        <taxon>Bacteria</taxon>
        <taxon>Pseudomonadati</taxon>
        <taxon>Bacteroidota</taxon>
        <taxon>Bacteroidia</taxon>
        <taxon>Bacteroidales</taxon>
        <taxon>Candidatus Cryptobacteroides</taxon>
    </lineage>
</organism>
<proteinExistence type="predicted"/>
<reference evidence="1" key="1">
    <citation type="submission" date="2020-10" db="EMBL/GenBank/DDBJ databases">
        <authorList>
            <person name="Gilroy R."/>
        </authorList>
    </citation>
    <scope>NUCLEOTIDE SEQUENCE</scope>
    <source>
        <strain evidence="1">B1-15692</strain>
    </source>
</reference>
<dbReference type="Proteomes" id="UP000823660">
    <property type="component" value="Unassembled WGS sequence"/>
</dbReference>
<dbReference type="AlphaFoldDB" id="A0A9D9I705"/>